<protein>
    <submittedName>
        <fullName evidence="1">Uncharacterized protein</fullName>
    </submittedName>
</protein>
<reference evidence="1" key="1">
    <citation type="submission" date="2020-05" db="EMBL/GenBank/DDBJ databases">
        <authorList>
            <person name="Chiriac C."/>
            <person name="Salcher M."/>
            <person name="Ghai R."/>
            <person name="Kavagutti S V."/>
        </authorList>
    </citation>
    <scope>NUCLEOTIDE SEQUENCE</scope>
</reference>
<dbReference type="EMBL" id="LR797181">
    <property type="protein sequence ID" value="CAB4192833.1"/>
    <property type="molecule type" value="Genomic_DNA"/>
</dbReference>
<name>A0A6J5R7D9_9CAUD</name>
<proteinExistence type="predicted"/>
<accession>A0A6J5R7D9</accession>
<sequence length="96" mass="10796">MIAHDITPGMILPNYDADLCAVGGLYLKVLEAVNSYAFPKLKSLEVKVEQDITEHRAPTERQIEMMKQIADKLGWDFRPKEPAQLAGPQTLENQES</sequence>
<gene>
    <name evidence="1" type="ORF">UFOVP1244_100</name>
</gene>
<organism evidence="1">
    <name type="scientific">uncultured Caudovirales phage</name>
    <dbReference type="NCBI Taxonomy" id="2100421"/>
    <lineage>
        <taxon>Viruses</taxon>
        <taxon>Duplodnaviria</taxon>
        <taxon>Heunggongvirae</taxon>
        <taxon>Uroviricota</taxon>
        <taxon>Caudoviricetes</taxon>
        <taxon>Peduoviridae</taxon>
        <taxon>Maltschvirus</taxon>
        <taxon>Maltschvirus maltsch</taxon>
    </lineage>
</organism>
<evidence type="ECO:0000313" key="1">
    <source>
        <dbReference type="EMBL" id="CAB4192833.1"/>
    </source>
</evidence>